<comment type="caution">
    <text evidence="1">The sequence shown here is derived from an EMBL/GenBank/DDBJ whole genome shotgun (WGS) entry which is preliminary data.</text>
</comment>
<dbReference type="Proteomes" id="UP000078599">
    <property type="component" value="Unassembled WGS sequence"/>
</dbReference>
<name>A0ABP1Z9E0_THIA3</name>
<gene>
    <name evidence="1" type="ORF">THICB1_80008</name>
</gene>
<evidence type="ECO:0000313" key="1">
    <source>
        <dbReference type="EMBL" id="CQR38612.1"/>
    </source>
</evidence>
<organism evidence="1 2">
    <name type="scientific">Thiomonas arsenitoxydans (strain DSM 22701 / CIP 110005 / 3As)</name>
    <dbReference type="NCBI Taxonomy" id="426114"/>
    <lineage>
        <taxon>Bacteria</taxon>
        <taxon>Pseudomonadati</taxon>
        <taxon>Pseudomonadota</taxon>
        <taxon>Betaproteobacteria</taxon>
        <taxon>Burkholderiales</taxon>
        <taxon>Thiomonas</taxon>
    </lineage>
</organism>
<accession>A0ABP1Z9E0</accession>
<dbReference type="EMBL" id="CTRI01000030">
    <property type="protein sequence ID" value="CQR38612.1"/>
    <property type="molecule type" value="Genomic_DNA"/>
</dbReference>
<proteinExistence type="predicted"/>
<evidence type="ECO:0008006" key="3">
    <source>
        <dbReference type="Google" id="ProtNLM"/>
    </source>
</evidence>
<reference evidence="1 2" key="1">
    <citation type="submission" date="2015-03" db="EMBL/GenBank/DDBJ databases">
        <authorList>
            <person name="Regsiter A."/>
            <person name="william w."/>
        </authorList>
    </citation>
    <scope>NUCLEOTIDE SEQUENCE [LARGE SCALE GENOMIC DNA]</scope>
    <source>
        <strain evidence="1 2">CB1</strain>
    </source>
</reference>
<keyword evidence="2" id="KW-1185">Reference proteome</keyword>
<sequence>MQSTMCDALNPCPYSAKDGALFPARHRLDIRTTLYKRSLIWTFVVDKNQSCKCCGATK</sequence>
<protein>
    <recommendedName>
        <fullName evidence="3">Transposase</fullName>
    </recommendedName>
</protein>
<evidence type="ECO:0000313" key="2">
    <source>
        <dbReference type="Proteomes" id="UP000078599"/>
    </source>
</evidence>